<dbReference type="PANTHER" id="PTHR43712:SF2">
    <property type="entry name" value="O-METHYLTRANSFERASE CICE"/>
    <property type="match status" value="1"/>
</dbReference>
<evidence type="ECO:0000259" key="9">
    <source>
        <dbReference type="Pfam" id="PF00891"/>
    </source>
</evidence>
<name>A0A443RXD9_9ACAR</name>
<comment type="function">
    <text evidence="4">Catalyzes the transfer of a methyl group onto N-acetylserotonin, producing melatonin (N-acetyl-5-methoxytryptamine).</text>
</comment>
<dbReference type="EMBL" id="NCKV01021492">
    <property type="protein sequence ID" value="RWS19930.1"/>
    <property type="molecule type" value="Genomic_DNA"/>
</dbReference>
<sequence length="333" mass="37582">MNESLKEMMYHIYGASRTHLLYCAVKMEIIDHLADKAMDAKQLSVLTNTKEDLLYRFLRSLRSMRVLEQNDQIFSVTELGSTLKSNSKHSLKHYLLAMAHETLEQPLLYLDHSLRTGETAFNHVYGKPIWEYVRTNAADAGTLFDKAMKDLSSLFLKELTYDYSNFNRIIDVGGGNGHYLISVLQQNPNSTGIVFDVEGAIENAKAEIEKSDVKKRCSTKAGDFFESVPEGGDCYILRHIVHLFDDQRAIKLLSNIRNVMKADSKLIILEQAIFDCFGADQKTVVDMIIFASSGGKTRTKDELEELGAKVSLKMQMCGELKDCGEIIVEFVPV</sequence>
<dbReference type="Gene3D" id="1.10.287.1350">
    <property type="match status" value="1"/>
</dbReference>
<evidence type="ECO:0000313" key="11">
    <source>
        <dbReference type="EMBL" id="RWS19930.1"/>
    </source>
</evidence>
<dbReference type="EC" id="2.1.1.4" evidence="5"/>
<dbReference type="Gene3D" id="1.10.10.10">
    <property type="entry name" value="Winged helix-like DNA-binding domain superfamily/Winged helix DNA-binding domain"/>
    <property type="match status" value="1"/>
</dbReference>
<accession>A0A443RXD9</accession>
<dbReference type="Proteomes" id="UP000288716">
    <property type="component" value="Unassembled WGS sequence"/>
</dbReference>
<evidence type="ECO:0000256" key="5">
    <source>
        <dbReference type="ARBA" id="ARBA00039116"/>
    </source>
</evidence>
<dbReference type="OrthoDB" id="1606438at2759"/>
<evidence type="ECO:0000256" key="6">
    <source>
        <dbReference type="ARBA" id="ARBA00040730"/>
    </source>
</evidence>
<dbReference type="SUPFAM" id="SSF46785">
    <property type="entry name" value="Winged helix' DNA-binding domain"/>
    <property type="match status" value="1"/>
</dbReference>
<evidence type="ECO:0000256" key="2">
    <source>
        <dbReference type="ARBA" id="ARBA00022679"/>
    </source>
</evidence>
<keyword evidence="2 11" id="KW-0808">Transferase</keyword>
<dbReference type="InterPro" id="IPR036388">
    <property type="entry name" value="WH-like_DNA-bd_sf"/>
</dbReference>
<proteinExistence type="predicted"/>
<dbReference type="InterPro" id="IPR012967">
    <property type="entry name" value="COMT_dimerisation"/>
</dbReference>
<keyword evidence="3" id="KW-0949">S-adenosyl-L-methionine</keyword>
<dbReference type="InterPro" id="IPR029063">
    <property type="entry name" value="SAM-dependent_MTases_sf"/>
</dbReference>
<keyword evidence="12" id="KW-1185">Reference proteome</keyword>
<dbReference type="GO" id="GO:0017096">
    <property type="term" value="F:acetylserotonin O-methyltransferase activity"/>
    <property type="evidence" value="ECO:0007669"/>
    <property type="project" value="UniProtKB-EC"/>
</dbReference>
<dbReference type="PROSITE" id="PS51683">
    <property type="entry name" value="SAM_OMT_II"/>
    <property type="match status" value="1"/>
</dbReference>
<comment type="caution">
    <text evidence="11">The sequence shown here is derived from an EMBL/GenBank/DDBJ whole genome shotgun (WGS) entry which is preliminary data.</text>
</comment>
<feature type="domain" description="O-methyltransferase dimerisation" evidence="10">
    <location>
        <begin position="11"/>
        <end position="83"/>
    </location>
</feature>
<reference evidence="11 12" key="1">
    <citation type="journal article" date="2018" name="Gigascience">
        <title>Genomes of trombidid mites reveal novel predicted allergens and laterally-transferred genes associated with secondary metabolism.</title>
        <authorList>
            <person name="Dong X."/>
            <person name="Chaisiri K."/>
            <person name="Xia D."/>
            <person name="Armstrong S.D."/>
            <person name="Fang Y."/>
            <person name="Donnelly M.J."/>
            <person name="Kadowaki T."/>
            <person name="McGarry J.W."/>
            <person name="Darby A.C."/>
            <person name="Makepeace B.L."/>
        </authorList>
    </citation>
    <scope>NUCLEOTIDE SEQUENCE [LARGE SCALE GENOMIC DNA]</scope>
    <source>
        <strain evidence="11">UoL-UT</strain>
    </source>
</reference>
<dbReference type="AlphaFoldDB" id="A0A443RXD9"/>
<evidence type="ECO:0000256" key="7">
    <source>
        <dbReference type="ARBA" id="ARBA00043054"/>
    </source>
</evidence>
<organism evidence="11 12">
    <name type="scientific">Leptotrombidium deliense</name>
    <dbReference type="NCBI Taxonomy" id="299467"/>
    <lineage>
        <taxon>Eukaryota</taxon>
        <taxon>Metazoa</taxon>
        <taxon>Ecdysozoa</taxon>
        <taxon>Arthropoda</taxon>
        <taxon>Chelicerata</taxon>
        <taxon>Arachnida</taxon>
        <taxon>Acari</taxon>
        <taxon>Acariformes</taxon>
        <taxon>Trombidiformes</taxon>
        <taxon>Prostigmata</taxon>
        <taxon>Anystina</taxon>
        <taxon>Parasitengona</taxon>
        <taxon>Trombiculoidea</taxon>
        <taxon>Trombiculidae</taxon>
        <taxon>Leptotrombidium</taxon>
    </lineage>
</organism>
<evidence type="ECO:0000259" key="10">
    <source>
        <dbReference type="Pfam" id="PF08100"/>
    </source>
</evidence>
<dbReference type="PANTHER" id="PTHR43712">
    <property type="entry name" value="PUTATIVE (AFU_ORTHOLOGUE AFUA_4G14580)-RELATED"/>
    <property type="match status" value="1"/>
</dbReference>
<dbReference type="PIRSF" id="PIRSF005739">
    <property type="entry name" value="O-mtase"/>
    <property type="match status" value="1"/>
</dbReference>
<dbReference type="SUPFAM" id="SSF53335">
    <property type="entry name" value="S-adenosyl-L-methionine-dependent methyltransferases"/>
    <property type="match status" value="1"/>
</dbReference>
<dbReference type="InterPro" id="IPR036390">
    <property type="entry name" value="WH_DNA-bd_sf"/>
</dbReference>
<evidence type="ECO:0000256" key="3">
    <source>
        <dbReference type="ARBA" id="ARBA00022691"/>
    </source>
</evidence>
<dbReference type="InterPro" id="IPR001077">
    <property type="entry name" value="COMT_C"/>
</dbReference>
<feature type="domain" description="O-methyltransferase C-terminal" evidence="9">
    <location>
        <begin position="109"/>
        <end position="306"/>
    </location>
</feature>
<evidence type="ECO:0000256" key="4">
    <source>
        <dbReference type="ARBA" id="ARBA00037645"/>
    </source>
</evidence>
<dbReference type="GO" id="GO:0046983">
    <property type="term" value="F:protein dimerization activity"/>
    <property type="evidence" value="ECO:0007669"/>
    <property type="project" value="InterPro"/>
</dbReference>
<protein>
    <recommendedName>
        <fullName evidence="6">Acetylserotonin O-methyltransferase</fullName>
        <ecNumber evidence="5">2.1.1.4</ecNumber>
    </recommendedName>
    <alternativeName>
        <fullName evidence="7">Hydroxyindole O-methyltransferase</fullName>
    </alternativeName>
</protein>
<evidence type="ECO:0000256" key="8">
    <source>
        <dbReference type="PIRSR" id="PIRSR005739-1"/>
    </source>
</evidence>
<keyword evidence="1 11" id="KW-0489">Methyltransferase</keyword>
<gene>
    <name evidence="11" type="ORF">B4U80_12189</name>
</gene>
<evidence type="ECO:0000313" key="12">
    <source>
        <dbReference type="Proteomes" id="UP000288716"/>
    </source>
</evidence>
<evidence type="ECO:0000256" key="1">
    <source>
        <dbReference type="ARBA" id="ARBA00022603"/>
    </source>
</evidence>
<dbReference type="Gene3D" id="3.40.50.150">
    <property type="entry name" value="Vaccinia Virus protein VP39"/>
    <property type="match status" value="1"/>
</dbReference>
<dbReference type="Pfam" id="PF00891">
    <property type="entry name" value="Methyltransf_2"/>
    <property type="match status" value="1"/>
</dbReference>
<dbReference type="Pfam" id="PF08100">
    <property type="entry name" value="Dimerisation"/>
    <property type="match status" value="1"/>
</dbReference>
<feature type="active site" description="Proton acceptor" evidence="8">
    <location>
        <position position="242"/>
    </location>
</feature>
<dbReference type="VEuPathDB" id="VectorBase:LDEU012110"/>
<dbReference type="GO" id="GO:0032259">
    <property type="term" value="P:methylation"/>
    <property type="evidence" value="ECO:0007669"/>
    <property type="project" value="UniProtKB-KW"/>
</dbReference>
<dbReference type="InterPro" id="IPR016461">
    <property type="entry name" value="COMT-like"/>
</dbReference>